<dbReference type="InterPro" id="IPR008920">
    <property type="entry name" value="TF_FadR/GntR_C"/>
</dbReference>
<dbReference type="PRINTS" id="PR00035">
    <property type="entry name" value="HTHGNTR"/>
</dbReference>
<evidence type="ECO:0000256" key="1">
    <source>
        <dbReference type="ARBA" id="ARBA00023015"/>
    </source>
</evidence>
<dbReference type="Gene3D" id="1.10.10.10">
    <property type="entry name" value="Winged helix-like DNA-binding domain superfamily/Winged helix DNA-binding domain"/>
    <property type="match status" value="1"/>
</dbReference>
<dbReference type="InterPro" id="IPR036388">
    <property type="entry name" value="WH-like_DNA-bd_sf"/>
</dbReference>
<keyword evidence="2" id="KW-0238">DNA-binding</keyword>
<feature type="compositionally biased region" description="Low complexity" evidence="4">
    <location>
        <begin position="1"/>
        <end position="23"/>
    </location>
</feature>
<evidence type="ECO:0000313" key="6">
    <source>
        <dbReference type="EMBL" id="HJC85395.1"/>
    </source>
</evidence>
<dbReference type="AlphaFoldDB" id="A0A9D2TQI0"/>
<reference evidence="6" key="2">
    <citation type="submission" date="2021-04" db="EMBL/GenBank/DDBJ databases">
        <authorList>
            <person name="Gilroy R."/>
        </authorList>
    </citation>
    <scope>NUCLEOTIDE SEQUENCE</scope>
    <source>
        <strain evidence="6">ChiHjej13B12-4958</strain>
    </source>
</reference>
<evidence type="ECO:0000259" key="5">
    <source>
        <dbReference type="PROSITE" id="PS50949"/>
    </source>
</evidence>
<evidence type="ECO:0000256" key="4">
    <source>
        <dbReference type="SAM" id="MobiDB-lite"/>
    </source>
</evidence>
<dbReference type="CDD" id="cd07377">
    <property type="entry name" value="WHTH_GntR"/>
    <property type="match status" value="1"/>
</dbReference>
<dbReference type="SUPFAM" id="SSF48008">
    <property type="entry name" value="GntR ligand-binding domain-like"/>
    <property type="match status" value="1"/>
</dbReference>
<dbReference type="SUPFAM" id="SSF46785">
    <property type="entry name" value="Winged helix' DNA-binding domain"/>
    <property type="match status" value="1"/>
</dbReference>
<reference evidence="6" key="1">
    <citation type="journal article" date="2021" name="PeerJ">
        <title>Extensive microbial diversity within the chicken gut microbiome revealed by metagenomics and culture.</title>
        <authorList>
            <person name="Gilroy R."/>
            <person name="Ravi A."/>
            <person name="Getino M."/>
            <person name="Pursley I."/>
            <person name="Horton D.L."/>
            <person name="Alikhan N.F."/>
            <person name="Baker D."/>
            <person name="Gharbi K."/>
            <person name="Hall N."/>
            <person name="Watson M."/>
            <person name="Adriaenssens E.M."/>
            <person name="Foster-Nyarko E."/>
            <person name="Jarju S."/>
            <person name="Secka A."/>
            <person name="Antonio M."/>
            <person name="Oren A."/>
            <person name="Chaudhuri R.R."/>
            <person name="La Ragione R."/>
            <person name="Hildebrand F."/>
            <person name="Pallen M.J."/>
        </authorList>
    </citation>
    <scope>NUCLEOTIDE SEQUENCE</scope>
    <source>
        <strain evidence="6">ChiHjej13B12-4958</strain>
    </source>
</reference>
<dbReference type="GO" id="GO:0003677">
    <property type="term" value="F:DNA binding"/>
    <property type="evidence" value="ECO:0007669"/>
    <property type="project" value="UniProtKB-KW"/>
</dbReference>
<sequence length="252" mass="27751">MTQQDDQPTGQTPEQTPGQPATPRVRAHQMVANTIENRILAGELHVGDLLPPERALSEQLNVSRAAVREAIRVLEGQGVVESNVGSGEKAGTFIAAMPSEALSRFLRLHVALSNFSLDEVVRTRSILEVESARLAAVVRDPEALAKMRQAVEEMDDPTVSREVFNDTDTRFHIALAHGSGNRLFADMTQAIRESLRVPTLRGFQVNQDWESLADTLRAQHKGILQAVVDGDAEEAGRRMAEHVETAYRRVFG</sequence>
<gene>
    <name evidence="6" type="ORF">H9751_07615</name>
</gene>
<feature type="region of interest" description="Disordered" evidence="4">
    <location>
        <begin position="1"/>
        <end position="25"/>
    </location>
</feature>
<keyword evidence="1" id="KW-0805">Transcription regulation</keyword>
<feature type="domain" description="HTH gntR-type" evidence="5">
    <location>
        <begin position="25"/>
        <end position="97"/>
    </location>
</feature>
<dbReference type="SMART" id="SM00895">
    <property type="entry name" value="FCD"/>
    <property type="match status" value="1"/>
</dbReference>
<dbReference type="InterPro" id="IPR011711">
    <property type="entry name" value="GntR_C"/>
</dbReference>
<dbReference type="Pfam" id="PF00392">
    <property type="entry name" value="GntR"/>
    <property type="match status" value="1"/>
</dbReference>
<dbReference type="GO" id="GO:0003700">
    <property type="term" value="F:DNA-binding transcription factor activity"/>
    <property type="evidence" value="ECO:0007669"/>
    <property type="project" value="InterPro"/>
</dbReference>
<protein>
    <submittedName>
        <fullName evidence="6">FadR family transcriptional regulator</fullName>
    </submittedName>
</protein>
<dbReference type="PROSITE" id="PS50949">
    <property type="entry name" value="HTH_GNTR"/>
    <property type="match status" value="1"/>
</dbReference>
<dbReference type="PANTHER" id="PTHR43537:SF5">
    <property type="entry name" value="UXU OPERON TRANSCRIPTIONAL REGULATOR"/>
    <property type="match status" value="1"/>
</dbReference>
<comment type="caution">
    <text evidence="6">The sequence shown here is derived from an EMBL/GenBank/DDBJ whole genome shotgun (WGS) entry which is preliminary data.</text>
</comment>
<dbReference type="Proteomes" id="UP000823858">
    <property type="component" value="Unassembled WGS sequence"/>
</dbReference>
<evidence type="ECO:0000313" key="7">
    <source>
        <dbReference type="Proteomes" id="UP000823858"/>
    </source>
</evidence>
<dbReference type="InterPro" id="IPR036390">
    <property type="entry name" value="WH_DNA-bd_sf"/>
</dbReference>
<evidence type="ECO:0000256" key="3">
    <source>
        <dbReference type="ARBA" id="ARBA00023163"/>
    </source>
</evidence>
<keyword evidence="3" id="KW-0804">Transcription</keyword>
<dbReference type="SMART" id="SM00345">
    <property type="entry name" value="HTH_GNTR"/>
    <property type="match status" value="1"/>
</dbReference>
<dbReference type="Pfam" id="PF07729">
    <property type="entry name" value="FCD"/>
    <property type="match status" value="1"/>
</dbReference>
<dbReference type="InterPro" id="IPR000524">
    <property type="entry name" value="Tscrpt_reg_HTH_GntR"/>
</dbReference>
<accession>A0A9D2TQI0</accession>
<evidence type="ECO:0000256" key="2">
    <source>
        <dbReference type="ARBA" id="ARBA00023125"/>
    </source>
</evidence>
<dbReference type="EMBL" id="DWVP01000019">
    <property type="protein sequence ID" value="HJC85395.1"/>
    <property type="molecule type" value="Genomic_DNA"/>
</dbReference>
<name>A0A9D2TQI0_9CORY</name>
<organism evidence="6 7">
    <name type="scientific">Candidatus Corynebacterium faecigallinarum</name>
    <dbReference type="NCBI Taxonomy" id="2838528"/>
    <lineage>
        <taxon>Bacteria</taxon>
        <taxon>Bacillati</taxon>
        <taxon>Actinomycetota</taxon>
        <taxon>Actinomycetes</taxon>
        <taxon>Mycobacteriales</taxon>
        <taxon>Corynebacteriaceae</taxon>
        <taxon>Corynebacterium</taxon>
    </lineage>
</organism>
<dbReference type="PANTHER" id="PTHR43537">
    <property type="entry name" value="TRANSCRIPTIONAL REGULATOR, GNTR FAMILY"/>
    <property type="match status" value="1"/>
</dbReference>
<proteinExistence type="predicted"/>
<dbReference type="Gene3D" id="1.20.120.530">
    <property type="entry name" value="GntR ligand-binding domain-like"/>
    <property type="match status" value="1"/>
</dbReference>